<reference evidence="1 2" key="1">
    <citation type="submission" date="2018-06" db="EMBL/GenBank/DDBJ databases">
        <authorList>
            <consortium name="Pathogen Informatics"/>
            <person name="Doyle S."/>
        </authorList>
    </citation>
    <scope>NUCLEOTIDE SEQUENCE [LARGE SCALE GENOMIC DNA]</scope>
    <source>
        <strain evidence="1 2">NCTC11388</strain>
    </source>
</reference>
<evidence type="ECO:0000313" key="2">
    <source>
        <dbReference type="Proteomes" id="UP000254893"/>
    </source>
</evidence>
<protein>
    <submittedName>
        <fullName evidence="1">Uncharacterized protein</fullName>
    </submittedName>
</protein>
<proteinExistence type="predicted"/>
<dbReference type="EMBL" id="UGYW01000002">
    <property type="protein sequence ID" value="SUJ29426.1"/>
    <property type="molecule type" value="Genomic_DNA"/>
</dbReference>
<accession>A0A380CW03</accession>
<gene>
    <name evidence="1" type="ORF">NCTC11388_04638</name>
</gene>
<organism evidence="1 2">
    <name type="scientific">Sphingobacterium spiritivorum</name>
    <name type="common">Flavobacterium spiritivorum</name>
    <dbReference type="NCBI Taxonomy" id="258"/>
    <lineage>
        <taxon>Bacteria</taxon>
        <taxon>Pseudomonadati</taxon>
        <taxon>Bacteroidota</taxon>
        <taxon>Sphingobacteriia</taxon>
        <taxon>Sphingobacteriales</taxon>
        <taxon>Sphingobacteriaceae</taxon>
        <taxon>Sphingobacterium</taxon>
    </lineage>
</organism>
<name>A0A380CW03_SPHSI</name>
<evidence type="ECO:0000313" key="1">
    <source>
        <dbReference type="EMBL" id="SUJ29426.1"/>
    </source>
</evidence>
<sequence>MRYLETDISFFCASDLLLPSPMNFFRRKLLRSAEAFDRNSIAGFMDVSCNKTKSNSRFVKIKKSANRAVANFLLTNYKLKL</sequence>
<dbReference type="Proteomes" id="UP000254893">
    <property type="component" value="Unassembled WGS sequence"/>
</dbReference>
<dbReference type="AlphaFoldDB" id="A0A380CW03"/>